<feature type="region of interest" description="Disordered" evidence="1">
    <location>
        <begin position="194"/>
        <end position="234"/>
    </location>
</feature>
<sequence length="234" mass="25375">MAAAARPCSGRARGKPVCARPRLARAQRHDPWSPALPSPADPLRPHHPPRPQPRTPQHLLPSSPQTHPWTLRLQLLQTHLPPPTTTTTSPRAINHLKCILVNARSVHKHAVELWDLLDSTAPDVAFITETWMNASSAPDIATAIPEGYKISRKDRTNQVGGGIAIVFKDSISATTSTEDTPLAAEHLHFQIRTTRGLPSEDPSSTVLPDRAPLSATPSPTSSPRTPSSHRTTSS</sequence>
<feature type="region of interest" description="Disordered" evidence="1">
    <location>
        <begin position="1"/>
        <end position="66"/>
    </location>
</feature>
<feature type="domain" description="Endonuclease/exonuclease/phosphatase" evidence="2">
    <location>
        <begin position="102"/>
        <end position="217"/>
    </location>
</feature>
<dbReference type="Pfam" id="PF03372">
    <property type="entry name" value="Exo_endo_phos"/>
    <property type="match status" value="1"/>
</dbReference>
<comment type="caution">
    <text evidence="3">The sequence shown here is derived from an EMBL/GenBank/DDBJ whole genome shotgun (WGS) entry which is preliminary data.</text>
</comment>
<evidence type="ECO:0000313" key="4">
    <source>
        <dbReference type="Proteomes" id="UP001066276"/>
    </source>
</evidence>
<keyword evidence="4" id="KW-1185">Reference proteome</keyword>
<dbReference type="EMBL" id="JANPWB010000009">
    <property type="protein sequence ID" value="KAJ1149442.1"/>
    <property type="molecule type" value="Genomic_DNA"/>
</dbReference>
<dbReference type="AlphaFoldDB" id="A0AAV7R9K5"/>
<gene>
    <name evidence="3" type="ORF">NDU88_002252</name>
</gene>
<evidence type="ECO:0000259" key="2">
    <source>
        <dbReference type="Pfam" id="PF03372"/>
    </source>
</evidence>
<protein>
    <recommendedName>
        <fullName evidence="2">Endonuclease/exonuclease/phosphatase domain-containing protein</fullName>
    </recommendedName>
</protein>
<evidence type="ECO:0000313" key="3">
    <source>
        <dbReference type="EMBL" id="KAJ1149442.1"/>
    </source>
</evidence>
<dbReference type="GO" id="GO:0003824">
    <property type="term" value="F:catalytic activity"/>
    <property type="evidence" value="ECO:0007669"/>
    <property type="project" value="InterPro"/>
</dbReference>
<feature type="compositionally biased region" description="Low complexity" evidence="1">
    <location>
        <begin position="210"/>
        <end position="234"/>
    </location>
</feature>
<accession>A0AAV7R9K5</accession>
<proteinExistence type="predicted"/>
<evidence type="ECO:0000256" key="1">
    <source>
        <dbReference type="SAM" id="MobiDB-lite"/>
    </source>
</evidence>
<reference evidence="3" key="1">
    <citation type="journal article" date="2022" name="bioRxiv">
        <title>Sequencing and chromosome-scale assembly of the giantPleurodeles waltlgenome.</title>
        <authorList>
            <person name="Brown T."/>
            <person name="Elewa A."/>
            <person name="Iarovenko S."/>
            <person name="Subramanian E."/>
            <person name="Araus A.J."/>
            <person name="Petzold A."/>
            <person name="Susuki M."/>
            <person name="Suzuki K.-i.T."/>
            <person name="Hayashi T."/>
            <person name="Toyoda A."/>
            <person name="Oliveira C."/>
            <person name="Osipova E."/>
            <person name="Leigh N.D."/>
            <person name="Simon A."/>
            <person name="Yun M.H."/>
        </authorList>
    </citation>
    <scope>NUCLEOTIDE SEQUENCE</scope>
    <source>
        <strain evidence="3">20211129_DDA</strain>
        <tissue evidence="3">Liver</tissue>
    </source>
</reference>
<dbReference type="Gene3D" id="3.60.10.10">
    <property type="entry name" value="Endonuclease/exonuclease/phosphatase"/>
    <property type="match status" value="1"/>
</dbReference>
<dbReference type="InterPro" id="IPR036691">
    <property type="entry name" value="Endo/exonu/phosph_ase_sf"/>
</dbReference>
<dbReference type="Proteomes" id="UP001066276">
    <property type="component" value="Chromosome 5"/>
</dbReference>
<name>A0AAV7R9K5_PLEWA</name>
<dbReference type="SUPFAM" id="SSF56219">
    <property type="entry name" value="DNase I-like"/>
    <property type="match status" value="1"/>
</dbReference>
<organism evidence="3 4">
    <name type="scientific">Pleurodeles waltl</name>
    <name type="common">Iberian ribbed newt</name>
    <dbReference type="NCBI Taxonomy" id="8319"/>
    <lineage>
        <taxon>Eukaryota</taxon>
        <taxon>Metazoa</taxon>
        <taxon>Chordata</taxon>
        <taxon>Craniata</taxon>
        <taxon>Vertebrata</taxon>
        <taxon>Euteleostomi</taxon>
        <taxon>Amphibia</taxon>
        <taxon>Batrachia</taxon>
        <taxon>Caudata</taxon>
        <taxon>Salamandroidea</taxon>
        <taxon>Salamandridae</taxon>
        <taxon>Pleurodelinae</taxon>
        <taxon>Pleurodeles</taxon>
    </lineage>
</organism>
<dbReference type="InterPro" id="IPR005135">
    <property type="entry name" value="Endo/exonuclease/phosphatase"/>
</dbReference>